<evidence type="ECO:0000313" key="1">
    <source>
        <dbReference type="EMBL" id="MEX6430907.1"/>
    </source>
</evidence>
<reference evidence="1 2" key="1">
    <citation type="submission" date="2024-07" db="EMBL/GenBank/DDBJ databases">
        <title>Draft Genome Sequence of Ferrimicrobium acidiphilum Strain YE2023, Isolated from a Pulp of Bioleach Reactor.</title>
        <authorList>
            <person name="Elkina Y.A."/>
            <person name="Bulaeva A.G."/>
            <person name="Beletsky A.V."/>
            <person name="Mardanov A.V."/>
        </authorList>
    </citation>
    <scope>NUCLEOTIDE SEQUENCE [LARGE SCALE GENOMIC DNA]</scope>
    <source>
        <strain evidence="1 2">YE2023</strain>
    </source>
</reference>
<dbReference type="EMBL" id="JBFSHR010000113">
    <property type="protein sequence ID" value="MEX6430907.1"/>
    <property type="molecule type" value="Genomic_DNA"/>
</dbReference>
<organism evidence="1 2">
    <name type="scientific">Ferrimicrobium acidiphilum</name>
    <dbReference type="NCBI Taxonomy" id="121039"/>
    <lineage>
        <taxon>Bacteria</taxon>
        <taxon>Bacillati</taxon>
        <taxon>Actinomycetota</taxon>
        <taxon>Acidimicrobiia</taxon>
        <taxon>Acidimicrobiales</taxon>
        <taxon>Acidimicrobiaceae</taxon>
        <taxon>Ferrimicrobium</taxon>
    </lineage>
</organism>
<sequence>MGKGRRRSNIEGVAIHDGPESCVGVREGDGEALTGGVQAGLLSREIKEFGVPTLLTEAEGNIAGGVMREPSGDPARSKTLRMYAISMRENREISRSSTRLITKVDRSGKAKAAILR</sequence>
<proteinExistence type="predicted"/>
<name>A0ABV3Y5Q1_9ACTN</name>
<keyword evidence="2" id="KW-1185">Reference proteome</keyword>
<protein>
    <submittedName>
        <fullName evidence="1">Uncharacterized protein</fullName>
    </submittedName>
</protein>
<dbReference type="Proteomes" id="UP001560267">
    <property type="component" value="Unassembled WGS sequence"/>
</dbReference>
<comment type="caution">
    <text evidence="1">The sequence shown here is derived from an EMBL/GenBank/DDBJ whole genome shotgun (WGS) entry which is preliminary data.</text>
</comment>
<gene>
    <name evidence="1" type="ORF">AB6A68_13880</name>
</gene>
<evidence type="ECO:0000313" key="2">
    <source>
        <dbReference type="Proteomes" id="UP001560267"/>
    </source>
</evidence>
<dbReference type="RefSeq" id="WP_298447649.1">
    <property type="nucleotide sequence ID" value="NZ_JBFSHR010000113.1"/>
</dbReference>
<accession>A0ABV3Y5Q1</accession>